<comment type="caution">
    <text evidence="1">The sequence shown here is derived from an EMBL/GenBank/DDBJ whole genome shotgun (WGS) entry which is preliminary data.</text>
</comment>
<dbReference type="Proteomes" id="UP000265566">
    <property type="component" value="Chromosome 1"/>
</dbReference>
<name>A0A396JL69_MEDTR</name>
<evidence type="ECO:0000313" key="1">
    <source>
        <dbReference type="EMBL" id="RHN79030.1"/>
    </source>
</evidence>
<organism evidence="1">
    <name type="scientific">Medicago truncatula</name>
    <name type="common">Barrel medic</name>
    <name type="synonym">Medicago tribuloides</name>
    <dbReference type="NCBI Taxonomy" id="3880"/>
    <lineage>
        <taxon>Eukaryota</taxon>
        <taxon>Viridiplantae</taxon>
        <taxon>Streptophyta</taxon>
        <taxon>Embryophyta</taxon>
        <taxon>Tracheophyta</taxon>
        <taxon>Spermatophyta</taxon>
        <taxon>Magnoliopsida</taxon>
        <taxon>eudicotyledons</taxon>
        <taxon>Gunneridae</taxon>
        <taxon>Pentapetalae</taxon>
        <taxon>rosids</taxon>
        <taxon>fabids</taxon>
        <taxon>Fabales</taxon>
        <taxon>Fabaceae</taxon>
        <taxon>Papilionoideae</taxon>
        <taxon>50 kb inversion clade</taxon>
        <taxon>NPAAA clade</taxon>
        <taxon>Hologalegina</taxon>
        <taxon>IRL clade</taxon>
        <taxon>Trifolieae</taxon>
        <taxon>Medicago</taxon>
    </lineage>
</organism>
<accession>A0A396JL69</accession>
<dbReference type="AlphaFoldDB" id="A0A396JL69"/>
<reference evidence="1" key="1">
    <citation type="journal article" date="2018" name="Nat. Plants">
        <title>Whole-genome landscape of Medicago truncatula symbiotic genes.</title>
        <authorList>
            <person name="Pecrix Y."/>
            <person name="Gamas P."/>
            <person name="Carrere S."/>
        </authorList>
    </citation>
    <scope>NUCLEOTIDE SEQUENCE</scope>
    <source>
        <tissue evidence="1">Leaves</tissue>
    </source>
</reference>
<proteinExistence type="predicted"/>
<sequence length="55" mass="5775">MQAPDVLLLSSGSEAQSASQNPVIAIGSVELAGVSINPWCKVPCRYLSILLTAFQ</sequence>
<dbReference type="Gramene" id="rna2714">
    <property type="protein sequence ID" value="RHN79030.1"/>
    <property type="gene ID" value="gene2714"/>
</dbReference>
<dbReference type="EMBL" id="PSQE01000001">
    <property type="protein sequence ID" value="RHN79030.1"/>
    <property type="molecule type" value="Genomic_DNA"/>
</dbReference>
<protein>
    <submittedName>
        <fullName evidence="1">Uncharacterized protein</fullName>
    </submittedName>
</protein>
<gene>
    <name evidence="1" type="ORF">MtrunA17_Chr1g0172421</name>
</gene>